<dbReference type="EMBL" id="CP003222">
    <property type="protein sequence ID" value="AEW85374.1"/>
    <property type="molecule type" value="Genomic_DNA"/>
</dbReference>
<dbReference type="Proteomes" id="UP000005638">
    <property type="component" value="Chromosome"/>
</dbReference>
<dbReference type="HOGENOM" id="CLU_2493316_0_0_10"/>
<dbReference type="AlphaFoldDB" id="G8X4E9"/>
<organism evidence="1 2">
    <name type="scientific">Flavobacterium columnare (strain ATCC 49512 / CIP 103533 / TG 44/87)</name>
    <dbReference type="NCBI Taxonomy" id="1041826"/>
    <lineage>
        <taxon>Bacteria</taxon>
        <taxon>Pseudomonadati</taxon>
        <taxon>Bacteroidota</taxon>
        <taxon>Flavobacteriia</taxon>
        <taxon>Flavobacteriales</taxon>
        <taxon>Flavobacteriaceae</taxon>
        <taxon>Flavobacterium</taxon>
    </lineage>
</organism>
<keyword evidence="2" id="KW-1185">Reference proteome</keyword>
<reference evidence="1 2" key="1">
    <citation type="journal article" date="2012" name="J. Bacteriol.">
        <title>Genome Sequence of the Fish Pathogen Flavobacterium columnare ATCC 49512.</title>
        <authorList>
            <person name="Tekedar H.C."/>
            <person name="Karsi A."/>
            <person name="Gillaspy A.F."/>
            <person name="Dyer D.W."/>
            <person name="Benton N.R."/>
            <person name="Zaitshik J."/>
            <person name="Vamenta S."/>
            <person name="Banes M.M."/>
            <person name="Gulsoy N."/>
            <person name="Aboko-Cole M."/>
            <person name="Waldbieser G.C."/>
            <person name="Lawrence M.L."/>
        </authorList>
    </citation>
    <scope>NUCLEOTIDE SEQUENCE [LARGE SCALE GENOMIC DNA]</scope>
    <source>
        <strain evidence="2">ATCC 49512 / CIP 103533 / TG 44/87</strain>
    </source>
</reference>
<evidence type="ECO:0000313" key="1">
    <source>
        <dbReference type="EMBL" id="AEW85374.1"/>
    </source>
</evidence>
<protein>
    <submittedName>
        <fullName evidence="1">Uncharacterized protein</fullName>
    </submittedName>
</protein>
<dbReference type="STRING" id="1041826.FCOL_02645"/>
<name>G8X4E9_FLACA</name>
<dbReference type="KEGG" id="fco:FCOL_02645"/>
<proteinExistence type="predicted"/>
<evidence type="ECO:0000313" key="2">
    <source>
        <dbReference type="Proteomes" id="UP000005638"/>
    </source>
</evidence>
<sequence length="86" mass="9861">MPIRSTTVIAVYKKYAFLKCNKASSKNKIARKSIAFHLPEKSNKTQKSSKQIKSYTLASLLPTHYESTVGEISHFPKPLWVQFFLK</sequence>
<accession>G8X4E9</accession>
<gene>
    <name evidence="1" type="ordered locus">FCOL_02645</name>
</gene>